<comment type="subcellular location">
    <subcellularLocation>
        <location evidence="1">Membrane</location>
        <topology evidence="1">Multi-pass membrane protein</topology>
    </subcellularLocation>
</comment>
<evidence type="ECO:0000256" key="2">
    <source>
        <dbReference type="ARBA" id="ARBA00006175"/>
    </source>
</evidence>
<keyword evidence="3 9" id="KW-0812">Transmembrane</keyword>
<comment type="similarity">
    <text evidence="2 9">Belongs to the MIP/aquaporin (TC 1.A.8) family.</text>
</comment>
<dbReference type="GO" id="GO:0005886">
    <property type="term" value="C:plasma membrane"/>
    <property type="evidence" value="ECO:0007669"/>
    <property type="project" value="TreeGrafter"/>
</dbReference>
<accession>A0A9W9J233</accession>
<evidence type="ECO:0000256" key="3">
    <source>
        <dbReference type="ARBA" id="ARBA00022692"/>
    </source>
</evidence>
<dbReference type="Gene3D" id="1.20.1080.10">
    <property type="entry name" value="Glycerol uptake facilitator protein"/>
    <property type="match status" value="1"/>
</dbReference>
<protein>
    <submittedName>
        <fullName evidence="11">Major intrinsic protein</fullName>
    </submittedName>
</protein>
<keyword evidence="7" id="KW-0325">Glycoprotein</keyword>
<evidence type="ECO:0000313" key="12">
    <source>
        <dbReference type="Proteomes" id="UP001150879"/>
    </source>
</evidence>
<feature type="transmembrane region" description="Helical" evidence="10">
    <location>
        <begin position="36"/>
        <end position="58"/>
    </location>
</feature>
<dbReference type="PRINTS" id="PR00783">
    <property type="entry name" value="MINTRINSICP"/>
</dbReference>
<dbReference type="InterPro" id="IPR023271">
    <property type="entry name" value="Aquaporin-like"/>
</dbReference>
<dbReference type="FunFam" id="1.20.1080.10:FF:000024">
    <property type="entry name" value="MIP aquaporin (Eurofung)"/>
    <property type="match status" value="1"/>
</dbReference>
<dbReference type="Proteomes" id="UP001150879">
    <property type="component" value="Unassembled WGS sequence"/>
</dbReference>
<dbReference type="InterPro" id="IPR034294">
    <property type="entry name" value="Aquaporin_transptr"/>
</dbReference>
<evidence type="ECO:0000256" key="1">
    <source>
        <dbReference type="ARBA" id="ARBA00004141"/>
    </source>
</evidence>
<evidence type="ECO:0000256" key="5">
    <source>
        <dbReference type="ARBA" id="ARBA00022989"/>
    </source>
</evidence>
<reference evidence="11" key="2">
    <citation type="journal article" date="2023" name="IMA Fungus">
        <title>Comparative genomic study of the Penicillium genus elucidates a diverse pangenome and 15 lateral gene transfer events.</title>
        <authorList>
            <person name="Petersen C."/>
            <person name="Sorensen T."/>
            <person name="Nielsen M.R."/>
            <person name="Sondergaard T.E."/>
            <person name="Sorensen J.L."/>
            <person name="Fitzpatrick D.A."/>
            <person name="Frisvad J.C."/>
            <person name="Nielsen K.L."/>
        </authorList>
    </citation>
    <scope>NUCLEOTIDE SEQUENCE</scope>
    <source>
        <strain evidence="11">IBT 16849</strain>
    </source>
</reference>
<evidence type="ECO:0000313" key="11">
    <source>
        <dbReference type="EMBL" id="KAJ5188915.1"/>
    </source>
</evidence>
<comment type="catalytic activity">
    <reaction evidence="8">
        <text>H2O(in) = H2O(out)</text>
        <dbReference type="Rhea" id="RHEA:29667"/>
        <dbReference type="ChEBI" id="CHEBI:15377"/>
    </reaction>
</comment>
<name>A0A9W9J233_9EURO</name>
<sequence>MQFKKRHSSDNSILGRVETANGYQLPMLLLPPKLRYNLLCLLGEFVGTFMFLLFSFAGAQVSNSTKEPDGSPPNTSNLLYSALSFGFSLTVNVWAFYRVTGGLFNPAVTLALCLTGGMPPSRGLCVFPAQLVAGIAAAGVTSALFPGPLNCETRLGGGTSISQGLFIEMFLTAQLVFVIIMLAVVKHKSTYLAPVGIGLAFFVAELIGTYYTGGSVNPARSLGPDVINRSFPGYHWIYWIGPLLGSLLASAFYRLLCFVRWERINPGQDYNEEEVARKESLAGSDHTITANVPPSQFSRREIPFDEHV</sequence>
<keyword evidence="9" id="KW-0813">Transport</keyword>
<evidence type="ECO:0000256" key="4">
    <source>
        <dbReference type="ARBA" id="ARBA00022737"/>
    </source>
</evidence>
<organism evidence="11 12">
    <name type="scientific">Penicillium cf. griseofulvum</name>
    <dbReference type="NCBI Taxonomy" id="2972120"/>
    <lineage>
        <taxon>Eukaryota</taxon>
        <taxon>Fungi</taxon>
        <taxon>Dikarya</taxon>
        <taxon>Ascomycota</taxon>
        <taxon>Pezizomycotina</taxon>
        <taxon>Eurotiomycetes</taxon>
        <taxon>Eurotiomycetidae</taxon>
        <taxon>Eurotiales</taxon>
        <taxon>Aspergillaceae</taxon>
        <taxon>Penicillium</taxon>
    </lineage>
</organism>
<dbReference type="GO" id="GO:0015250">
    <property type="term" value="F:water channel activity"/>
    <property type="evidence" value="ECO:0007669"/>
    <property type="project" value="TreeGrafter"/>
</dbReference>
<gene>
    <name evidence="11" type="ORF">N7472_007929</name>
</gene>
<keyword evidence="4" id="KW-0677">Repeat</keyword>
<evidence type="ECO:0000256" key="10">
    <source>
        <dbReference type="SAM" id="Phobius"/>
    </source>
</evidence>
<evidence type="ECO:0000256" key="8">
    <source>
        <dbReference type="ARBA" id="ARBA00034651"/>
    </source>
</evidence>
<reference evidence="11" key="1">
    <citation type="submission" date="2022-11" db="EMBL/GenBank/DDBJ databases">
        <authorList>
            <person name="Petersen C."/>
        </authorList>
    </citation>
    <scope>NUCLEOTIDE SEQUENCE</scope>
    <source>
        <strain evidence="11">IBT 16849</strain>
    </source>
</reference>
<comment type="caution">
    <text evidence="11">The sequence shown here is derived from an EMBL/GenBank/DDBJ whole genome shotgun (WGS) entry which is preliminary data.</text>
</comment>
<feature type="transmembrane region" description="Helical" evidence="10">
    <location>
        <begin position="236"/>
        <end position="256"/>
    </location>
</feature>
<dbReference type="SUPFAM" id="SSF81338">
    <property type="entry name" value="Aquaporin-like"/>
    <property type="match status" value="1"/>
</dbReference>
<feature type="transmembrane region" description="Helical" evidence="10">
    <location>
        <begin position="191"/>
        <end position="211"/>
    </location>
</feature>
<proteinExistence type="inferred from homology"/>
<dbReference type="OrthoDB" id="3222at2759"/>
<keyword evidence="6 10" id="KW-0472">Membrane</keyword>
<feature type="transmembrane region" description="Helical" evidence="10">
    <location>
        <begin position="165"/>
        <end position="184"/>
    </location>
</feature>
<dbReference type="PANTHER" id="PTHR19139">
    <property type="entry name" value="AQUAPORIN TRANSPORTER"/>
    <property type="match status" value="1"/>
</dbReference>
<dbReference type="Pfam" id="PF00230">
    <property type="entry name" value="MIP"/>
    <property type="match status" value="1"/>
</dbReference>
<feature type="transmembrane region" description="Helical" evidence="10">
    <location>
        <begin position="124"/>
        <end position="145"/>
    </location>
</feature>
<dbReference type="PANTHER" id="PTHR19139:SF199">
    <property type="entry name" value="MIP17260P"/>
    <property type="match status" value="1"/>
</dbReference>
<evidence type="ECO:0000256" key="6">
    <source>
        <dbReference type="ARBA" id="ARBA00023136"/>
    </source>
</evidence>
<dbReference type="InterPro" id="IPR000425">
    <property type="entry name" value="MIP"/>
</dbReference>
<evidence type="ECO:0000256" key="9">
    <source>
        <dbReference type="RuleBase" id="RU000477"/>
    </source>
</evidence>
<dbReference type="AlphaFoldDB" id="A0A9W9J233"/>
<dbReference type="EMBL" id="JAPQKP010000005">
    <property type="protein sequence ID" value="KAJ5188915.1"/>
    <property type="molecule type" value="Genomic_DNA"/>
</dbReference>
<evidence type="ECO:0000256" key="7">
    <source>
        <dbReference type="ARBA" id="ARBA00023180"/>
    </source>
</evidence>
<keyword evidence="5 10" id="KW-1133">Transmembrane helix</keyword>
<keyword evidence="12" id="KW-1185">Reference proteome</keyword>